<proteinExistence type="predicted"/>
<dbReference type="SUPFAM" id="SSF55154">
    <property type="entry name" value="CYTH-like phosphatases"/>
    <property type="match status" value="1"/>
</dbReference>
<accession>A0ABZ0U982</accession>
<feature type="domain" description="CYTH" evidence="1">
    <location>
        <begin position="1"/>
        <end position="146"/>
    </location>
</feature>
<dbReference type="Pfam" id="PF01928">
    <property type="entry name" value="CYTH"/>
    <property type="match status" value="1"/>
</dbReference>
<dbReference type="PIRSF" id="PIRSF016487">
    <property type="entry name" value="CYTH_UCP016487"/>
    <property type="match status" value="1"/>
</dbReference>
<dbReference type="InterPro" id="IPR033469">
    <property type="entry name" value="CYTH-like_dom_sf"/>
</dbReference>
<dbReference type="PANTHER" id="PTHR40114">
    <property type="entry name" value="SLR0698 PROTEIN"/>
    <property type="match status" value="1"/>
</dbReference>
<dbReference type="PANTHER" id="PTHR40114:SF1">
    <property type="entry name" value="SLR0698 PROTEIN"/>
    <property type="match status" value="1"/>
</dbReference>
<sequence length="152" mass="17512">MEIERKFLIKELPGDLDNYPCHRIEQAYLNTNPVVRIRRQDDTYILTYKGEGHMVREEYNLPLNKASYCHLKEKADGIVLSKSRYLLPLDGGLTIELDVFQAPYEGLYLAEVEFPDVESANSFTPPCWFGEEVTFSSRYHNSSLSSGTDRPQ</sequence>
<keyword evidence="3" id="KW-1185">Reference proteome</keyword>
<dbReference type="PROSITE" id="PS51707">
    <property type="entry name" value="CYTH"/>
    <property type="match status" value="1"/>
</dbReference>
<protein>
    <submittedName>
        <fullName evidence="2">Inorganic triphosphatase</fullName>
        <ecNumber evidence="2">3.6.1.25</ecNumber>
    </submittedName>
</protein>
<evidence type="ECO:0000259" key="1">
    <source>
        <dbReference type="PROSITE" id="PS51707"/>
    </source>
</evidence>
<organism evidence="2 3">
    <name type="scientific">Blautia producta</name>
    <dbReference type="NCBI Taxonomy" id="33035"/>
    <lineage>
        <taxon>Bacteria</taxon>
        <taxon>Bacillati</taxon>
        <taxon>Bacillota</taxon>
        <taxon>Clostridia</taxon>
        <taxon>Lachnospirales</taxon>
        <taxon>Lachnospiraceae</taxon>
        <taxon>Blautia</taxon>
    </lineage>
</organism>
<dbReference type="EC" id="3.6.1.25" evidence="2"/>
<gene>
    <name evidence="2" type="ORF">BLCOC_21350</name>
</gene>
<dbReference type="CDD" id="cd07761">
    <property type="entry name" value="CYTH-like_CthTTM-like"/>
    <property type="match status" value="1"/>
</dbReference>
<dbReference type="GO" id="GO:0050355">
    <property type="term" value="F:inorganic triphosphate phosphatase activity"/>
    <property type="evidence" value="ECO:0007669"/>
    <property type="project" value="UniProtKB-EC"/>
</dbReference>
<evidence type="ECO:0000313" key="3">
    <source>
        <dbReference type="Proteomes" id="UP001325248"/>
    </source>
</evidence>
<dbReference type="SMART" id="SM01118">
    <property type="entry name" value="CYTH"/>
    <property type="match status" value="1"/>
</dbReference>
<dbReference type="InterPro" id="IPR012042">
    <property type="entry name" value="NeuTTM/CthTTM-like"/>
</dbReference>
<evidence type="ECO:0000313" key="2">
    <source>
        <dbReference type="EMBL" id="WPX73782.1"/>
    </source>
</evidence>
<dbReference type="Gene3D" id="2.40.320.10">
    <property type="entry name" value="Hypothetical Protein Pfu-838710-001"/>
    <property type="match status" value="1"/>
</dbReference>
<dbReference type="Proteomes" id="UP001325248">
    <property type="component" value="Chromosome"/>
</dbReference>
<name>A0ABZ0U982_9FIRM</name>
<keyword evidence="2" id="KW-0378">Hydrolase</keyword>
<reference evidence="2" key="1">
    <citation type="submission" date="2023-10" db="EMBL/GenBank/DDBJ databases">
        <title>Genome sequence of Blautia coccoides DSM 935.</title>
        <authorList>
            <person name="Boeer T."/>
            <person name="Bengelsdorf F.R."/>
            <person name="Daniel R."/>
            <person name="Poehlein A."/>
        </authorList>
    </citation>
    <scope>NUCLEOTIDE SEQUENCE [LARGE SCALE GENOMIC DNA]</scope>
    <source>
        <strain evidence="2">DSM 935</strain>
    </source>
</reference>
<dbReference type="InterPro" id="IPR023577">
    <property type="entry name" value="CYTH_domain"/>
</dbReference>
<dbReference type="EMBL" id="CP136422">
    <property type="protein sequence ID" value="WPX73782.1"/>
    <property type="molecule type" value="Genomic_DNA"/>
</dbReference>